<keyword evidence="5 6" id="KW-0472">Membrane</keyword>
<feature type="transmembrane region" description="Helical" evidence="6">
    <location>
        <begin position="333"/>
        <end position="352"/>
    </location>
</feature>
<reference evidence="8" key="1">
    <citation type="submission" date="2021-01" db="EMBL/GenBank/DDBJ databases">
        <title>Whole genome shotgun sequence of Actinoplanes ferrugineus NBRC 15555.</title>
        <authorList>
            <person name="Komaki H."/>
            <person name="Tamura T."/>
        </authorList>
    </citation>
    <scope>NUCLEOTIDE SEQUENCE</scope>
    <source>
        <strain evidence="8">NBRC 15555</strain>
    </source>
</reference>
<comment type="caution">
    <text evidence="8">The sequence shown here is derived from an EMBL/GenBank/DDBJ whole genome shotgun (WGS) entry which is preliminary data.</text>
</comment>
<dbReference type="Proteomes" id="UP000598174">
    <property type="component" value="Unassembled WGS sequence"/>
</dbReference>
<dbReference type="InterPro" id="IPR036259">
    <property type="entry name" value="MFS_trans_sf"/>
</dbReference>
<dbReference type="Gene3D" id="1.20.1250.20">
    <property type="entry name" value="MFS general substrate transporter like domains"/>
    <property type="match status" value="1"/>
</dbReference>
<dbReference type="Pfam" id="PF07690">
    <property type="entry name" value="MFS_1"/>
    <property type="match status" value="1"/>
</dbReference>
<dbReference type="GO" id="GO:0005886">
    <property type="term" value="C:plasma membrane"/>
    <property type="evidence" value="ECO:0007669"/>
    <property type="project" value="UniProtKB-SubCell"/>
</dbReference>
<dbReference type="InterPro" id="IPR020846">
    <property type="entry name" value="MFS_dom"/>
</dbReference>
<feature type="transmembrane region" description="Helical" evidence="6">
    <location>
        <begin position="47"/>
        <end position="66"/>
    </location>
</feature>
<dbReference type="InterPro" id="IPR011701">
    <property type="entry name" value="MFS"/>
</dbReference>
<feature type="transmembrane region" description="Helical" evidence="6">
    <location>
        <begin position="232"/>
        <end position="258"/>
    </location>
</feature>
<dbReference type="PANTHER" id="PTHR43124">
    <property type="entry name" value="PURINE EFFLUX PUMP PBUE"/>
    <property type="match status" value="1"/>
</dbReference>
<protein>
    <submittedName>
        <fullName evidence="8">MFS transporter</fullName>
    </submittedName>
</protein>
<keyword evidence="2" id="KW-1003">Cell membrane</keyword>
<feature type="transmembrane region" description="Helical" evidence="6">
    <location>
        <begin position="134"/>
        <end position="157"/>
    </location>
</feature>
<sequence>MTSRRARAVLGVLSLSAFTFVTTELLPIGLLTVIAPDLGRSRSQVGLLVSGYALVVVLASIPLALLTQRVPRRQLLTVAMLLFAVANVAGALASTYEILAGSRLITALTQALFWSVAPPAVTGLFPVERRGRVVAVFGFGPALAPVLGVPLCTWLGQQAGWRTAFFLMAVAGVAAATAVAVLLPSAVPAEGGAARGTTPDRRRFRILVVVTAIGITGFLTFTTYVTPFLLDVAGFGAGALAPLLFVSGVAGAVGTLAVSRTLDAHPVASMAVPLAVGAFALLGLFAVGGSKPLAGVLLGGSGLAYAAYATSLQNRMFQLAPGSTDVASATLGTAFNLGIAAGSLAGGALLALPGSRSIAPAGGLLVVAALVLLIADSRAANSRCNKPANHIH</sequence>
<feature type="transmembrane region" description="Helical" evidence="6">
    <location>
        <begin position="293"/>
        <end position="312"/>
    </location>
</feature>
<evidence type="ECO:0000256" key="4">
    <source>
        <dbReference type="ARBA" id="ARBA00022989"/>
    </source>
</evidence>
<feature type="transmembrane region" description="Helical" evidence="6">
    <location>
        <begin position="105"/>
        <end position="127"/>
    </location>
</feature>
<feature type="transmembrane region" description="Helical" evidence="6">
    <location>
        <begin position="78"/>
        <end position="99"/>
    </location>
</feature>
<evidence type="ECO:0000313" key="9">
    <source>
        <dbReference type="Proteomes" id="UP000598174"/>
    </source>
</evidence>
<evidence type="ECO:0000313" key="8">
    <source>
        <dbReference type="EMBL" id="GIE15052.1"/>
    </source>
</evidence>
<keyword evidence="9" id="KW-1185">Reference proteome</keyword>
<evidence type="ECO:0000256" key="6">
    <source>
        <dbReference type="SAM" id="Phobius"/>
    </source>
</evidence>
<feature type="transmembrane region" description="Helical" evidence="6">
    <location>
        <begin position="204"/>
        <end position="226"/>
    </location>
</feature>
<feature type="transmembrane region" description="Helical" evidence="6">
    <location>
        <begin position="163"/>
        <end position="183"/>
    </location>
</feature>
<organism evidence="8 9">
    <name type="scientific">Paractinoplanes ferrugineus</name>
    <dbReference type="NCBI Taxonomy" id="113564"/>
    <lineage>
        <taxon>Bacteria</taxon>
        <taxon>Bacillati</taxon>
        <taxon>Actinomycetota</taxon>
        <taxon>Actinomycetes</taxon>
        <taxon>Micromonosporales</taxon>
        <taxon>Micromonosporaceae</taxon>
        <taxon>Paractinoplanes</taxon>
    </lineage>
</organism>
<evidence type="ECO:0000256" key="1">
    <source>
        <dbReference type="ARBA" id="ARBA00004651"/>
    </source>
</evidence>
<dbReference type="CDD" id="cd17324">
    <property type="entry name" value="MFS_NepI_like"/>
    <property type="match status" value="1"/>
</dbReference>
<evidence type="ECO:0000259" key="7">
    <source>
        <dbReference type="PROSITE" id="PS50850"/>
    </source>
</evidence>
<evidence type="ECO:0000256" key="3">
    <source>
        <dbReference type="ARBA" id="ARBA00022692"/>
    </source>
</evidence>
<feature type="transmembrane region" description="Helical" evidence="6">
    <location>
        <begin position="270"/>
        <end position="287"/>
    </location>
</feature>
<accession>A0A919J842</accession>
<dbReference type="GO" id="GO:0022857">
    <property type="term" value="F:transmembrane transporter activity"/>
    <property type="evidence" value="ECO:0007669"/>
    <property type="project" value="InterPro"/>
</dbReference>
<evidence type="ECO:0000256" key="2">
    <source>
        <dbReference type="ARBA" id="ARBA00022475"/>
    </source>
</evidence>
<dbReference type="RefSeq" id="WP_203821432.1">
    <property type="nucleotide sequence ID" value="NZ_BAAABP010000055.1"/>
</dbReference>
<evidence type="ECO:0000256" key="5">
    <source>
        <dbReference type="ARBA" id="ARBA00023136"/>
    </source>
</evidence>
<gene>
    <name evidence="8" type="primary">araJ_2</name>
    <name evidence="8" type="ORF">Afe05nite_68920</name>
</gene>
<feature type="transmembrane region" description="Helical" evidence="6">
    <location>
        <begin position="358"/>
        <end position="375"/>
    </location>
</feature>
<dbReference type="PROSITE" id="PS50850">
    <property type="entry name" value="MFS"/>
    <property type="match status" value="1"/>
</dbReference>
<keyword evidence="3 6" id="KW-0812">Transmembrane</keyword>
<dbReference type="SUPFAM" id="SSF103473">
    <property type="entry name" value="MFS general substrate transporter"/>
    <property type="match status" value="1"/>
</dbReference>
<feature type="domain" description="Major facilitator superfamily (MFS) profile" evidence="7">
    <location>
        <begin position="9"/>
        <end position="380"/>
    </location>
</feature>
<dbReference type="EMBL" id="BOMM01000060">
    <property type="protein sequence ID" value="GIE15052.1"/>
    <property type="molecule type" value="Genomic_DNA"/>
</dbReference>
<keyword evidence="4 6" id="KW-1133">Transmembrane helix</keyword>
<name>A0A919J842_9ACTN</name>
<proteinExistence type="predicted"/>
<dbReference type="AlphaFoldDB" id="A0A919J842"/>
<dbReference type="PANTHER" id="PTHR43124:SF3">
    <property type="entry name" value="CHLORAMPHENICOL EFFLUX PUMP RV0191"/>
    <property type="match status" value="1"/>
</dbReference>
<comment type="subcellular location">
    <subcellularLocation>
        <location evidence="1">Cell membrane</location>
        <topology evidence="1">Multi-pass membrane protein</topology>
    </subcellularLocation>
</comment>
<dbReference type="InterPro" id="IPR050189">
    <property type="entry name" value="MFS_Efflux_Transporters"/>
</dbReference>